<evidence type="ECO:0000256" key="2">
    <source>
        <dbReference type="ARBA" id="ARBA00022801"/>
    </source>
</evidence>
<name>A0A6I2M6V8_9BACI</name>
<dbReference type="GO" id="GO:0016829">
    <property type="term" value="F:lyase activity"/>
    <property type="evidence" value="ECO:0007669"/>
    <property type="project" value="UniProtKB-KW"/>
</dbReference>
<dbReference type="EMBL" id="WKKF01000001">
    <property type="protein sequence ID" value="MRX53890.1"/>
    <property type="molecule type" value="Genomic_DNA"/>
</dbReference>
<keyword evidence="2" id="KW-0378">Hydrolase</keyword>
<dbReference type="InterPro" id="IPR003778">
    <property type="entry name" value="CT_A_B"/>
</dbReference>
<feature type="domain" description="Carboxyltransferase" evidence="4">
    <location>
        <begin position="24"/>
        <end position="318"/>
    </location>
</feature>
<dbReference type="InterPro" id="IPR029000">
    <property type="entry name" value="Cyclophilin-like_dom_sf"/>
</dbReference>
<sequence>MTIKVNKSGLLTSIQDLGRYGSQKYGVIASGAMDTLSHRIANMLVGNSENEAAVEMTMLGAHFEFQSDSMISICGGDLSPILNDRPAKMWRPLFVKKGSLLTFGGAKKGCRAYLAVAGGIEVPEVMGSKSTYLRAGIGGYEGRAIENGDILSVGKMSEQSIKLHEALHDSALYSEIEWSASPEFIPFLREDESVRVIKGRQFEDFSEESKSMIFSETFKITPKSDRMGYRMEGPKLTLEDKTEMISEAVSFGTIQVPADGNPIILLADRQTTGGYPKIAQVASVDLPYLAQFKPGEVVRFKEISLEEAQELLIDRERRLHLLKQGMLLKLN</sequence>
<evidence type="ECO:0000256" key="3">
    <source>
        <dbReference type="ARBA" id="ARBA00022840"/>
    </source>
</evidence>
<dbReference type="SMART" id="SM00797">
    <property type="entry name" value="AHS2"/>
    <property type="match status" value="1"/>
</dbReference>
<dbReference type="PANTHER" id="PTHR43309">
    <property type="entry name" value="5-OXOPROLINASE SUBUNIT C"/>
    <property type="match status" value="1"/>
</dbReference>
<dbReference type="Pfam" id="PF02626">
    <property type="entry name" value="CT_A_B"/>
    <property type="match status" value="1"/>
</dbReference>
<dbReference type="SUPFAM" id="SSF50891">
    <property type="entry name" value="Cyclophilin-like"/>
    <property type="match status" value="1"/>
</dbReference>
<dbReference type="NCBIfam" id="TIGR00724">
    <property type="entry name" value="urea_amlyse_rel"/>
    <property type="match status" value="1"/>
</dbReference>
<keyword evidence="5" id="KW-0456">Lyase</keyword>
<dbReference type="Gene3D" id="2.40.100.10">
    <property type="entry name" value="Cyclophilin-like"/>
    <property type="match status" value="1"/>
</dbReference>
<evidence type="ECO:0000259" key="4">
    <source>
        <dbReference type="SMART" id="SM00797"/>
    </source>
</evidence>
<dbReference type="InterPro" id="IPR052708">
    <property type="entry name" value="PxpC"/>
</dbReference>
<dbReference type="Proteomes" id="UP000441585">
    <property type="component" value="Unassembled WGS sequence"/>
</dbReference>
<reference evidence="5 6" key="1">
    <citation type="submission" date="2019-11" db="EMBL/GenBank/DDBJ databases">
        <title>Bacillus idriensis genome.</title>
        <authorList>
            <person name="Konopka E.N."/>
            <person name="Newman J.D."/>
        </authorList>
    </citation>
    <scope>NUCLEOTIDE SEQUENCE [LARGE SCALE GENOMIC DNA]</scope>
    <source>
        <strain evidence="5 6">DSM 19097</strain>
    </source>
</reference>
<dbReference type="GO" id="GO:0016787">
    <property type="term" value="F:hydrolase activity"/>
    <property type="evidence" value="ECO:0007669"/>
    <property type="project" value="UniProtKB-KW"/>
</dbReference>
<dbReference type="PANTHER" id="PTHR43309:SF5">
    <property type="entry name" value="5-OXOPROLINASE SUBUNIT C"/>
    <property type="match status" value="1"/>
</dbReference>
<evidence type="ECO:0000313" key="5">
    <source>
        <dbReference type="EMBL" id="MRX53890.1"/>
    </source>
</evidence>
<keyword evidence="1" id="KW-0547">Nucleotide-binding</keyword>
<keyword evidence="6" id="KW-1185">Reference proteome</keyword>
<organism evidence="5 6">
    <name type="scientific">Metabacillus idriensis</name>
    <dbReference type="NCBI Taxonomy" id="324768"/>
    <lineage>
        <taxon>Bacteria</taxon>
        <taxon>Bacillati</taxon>
        <taxon>Bacillota</taxon>
        <taxon>Bacilli</taxon>
        <taxon>Bacillales</taxon>
        <taxon>Bacillaceae</taxon>
        <taxon>Metabacillus</taxon>
    </lineage>
</organism>
<dbReference type="AlphaFoldDB" id="A0A6I2M6V8"/>
<dbReference type="GO" id="GO:0005524">
    <property type="term" value="F:ATP binding"/>
    <property type="evidence" value="ECO:0007669"/>
    <property type="project" value="UniProtKB-KW"/>
</dbReference>
<evidence type="ECO:0000256" key="1">
    <source>
        <dbReference type="ARBA" id="ARBA00022741"/>
    </source>
</evidence>
<protein>
    <submittedName>
        <fullName evidence="5">5-oxoprolinase/urea amidolyase family protein</fullName>
    </submittedName>
</protein>
<proteinExistence type="predicted"/>
<gene>
    <name evidence="5" type="ORF">GJU41_07880</name>
</gene>
<keyword evidence="3" id="KW-0067">ATP-binding</keyword>
<dbReference type="RefSeq" id="WP_070877441.1">
    <property type="nucleotide sequence ID" value="NZ_CAJFZX010000006.1"/>
</dbReference>
<comment type="caution">
    <text evidence="5">The sequence shown here is derived from an EMBL/GenBank/DDBJ whole genome shotgun (WGS) entry which is preliminary data.</text>
</comment>
<accession>A0A6I2M6V8</accession>
<evidence type="ECO:0000313" key="6">
    <source>
        <dbReference type="Proteomes" id="UP000441585"/>
    </source>
</evidence>